<comment type="similarity">
    <text evidence="1">Belongs to the GET4 family.</text>
</comment>
<dbReference type="GO" id="GO:0005829">
    <property type="term" value="C:cytosol"/>
    <property type="evidence" value="ECO:0007669"/>
    <property type="project" value="TreeGrafter"/>
</dbReference>
<gene>
    <name evidence="3" type="ORF">A4X09_0g1025</name>
</gene>
<protein>
    <recommendedName>
        <fullName evidence="5">Golgi to ER traffic protein 4</fullName>
    </recommendedName>
</protein>
<accession>A0A8X7T7W6</accession>
<evidence type="ECO:0008006" key="5">
    <source>
        <dbReference type="Google" id="ProtNLM"/>
    </source>
</evidence>
<comment type="caution">
    <text evidence="3">The sequence shown here is derived from an EMBL/GenBank/DDBJ whole genome shotgun (WGS) entry which is preliminary data.</text>
</comment>
<evidence type="ECO:0000313" key="4">
    <source>
        <dbReference type="Proteomes" id="UP000078113"/>
    </source>
</evidence>
<dbReference type="AlphaFoldDB" id="A0A8X7T7W6"/>
<evidence type="ECO:0000313" key="3">
    <source>
        <dbReference type="EMBL" id="KAE8271348.1"/>
    </source>
</evidence>
<feature type="compositionally biased region" description="Low complexity" evidence="2">
    <location>
        <begin position="388"/>
        <end position="400"/>
    </location>
</feature>
<proteinExistence type="inferred from homology"/>
<dbReference type="Pfam" id="PF04190">
    <property type="entry name" value="GET4"/>
    <property type="match status" value="1"/>
</dbReference>
<sequence>MSGYDLHQKLRTKTVRLLKKKDYAQAISVLHTGATDLLRQKEQGSGCDLAVYLIDVYEQSEAPVNDETRGRLVEILDLTAQDFWRKKVVDAALKWSAKASGQAGGDPTLRLSIAKLYAREGSFHIAEPHYLAGCIRDGSGAAGQPIDASIEDKTVPEALAELEVNWLKQHAEAAATQEGETREQAVFQRLEAGKFALRAVLPLLAQRALSASQVFLSSFSQLATKQTSKLLIPIQPNPKPYTPQPALANIPSALPDLQIYVTSNPDLNFSQMALGLIAQGAGYKSSRRGAVPLELRNAWISVVRQYQREAPELFEEEEYVGDALTIISSVYFDIAPPRNQGNMLQDMMSSFFGGGGGQSKPATLALKQAGQPALPKVERQQPVVAAAPTPAAVAAAPAAPLDEEELD</sequence>
<dbReference type="PANTHER" id="PTHR12875:SF0">
    <property type="entry name" value="GOLGI TO ER TRAFFIC PROTEIN 4 HOMOLOG"/>
    <property type="match status" value="1"/>
</dbReference>
<feature type="region of interest" description="Disordered" evidence="2">
    <location>
        <begin position="388"/>
        <end position="407"/>
    </location>
</feature>
<evidence type="ECO:0000256" key="1">
    <source>
        <dbReference type="ARBA" id="ARBA00005351"/>
    </source>
</evidence>
<dbReference type="Proteomes" id="UP000078113">
    <property type="component" value="Unassembled WGS sequence"/>
</dbReference>
<dbReference type="InterPro" id="IPR007317">
    <property type="entry name" value="GET4"/>
</dbReference>
<reference evidence="3" key="1">
    <citation type="submission" date="2016-04" db="EMBL/GenBank/DDBJ databases">
        <authorList>
            <person name="Nguyen H.D."/>
            <person name="Samba Siva P."/>
            <person name="Cullis J."/>
            <person name="Levesque C.A."/>
            <person name="Hambleton S."/>
        </authorList>
    </citation>
    <scope>NUCLEOTIDE SEQUENCE</scope>
    <source>
        <strain evidence="3">DAOMC 236422</strain>
    </source>
</reference>
<evidence type="ECO:0000256" key="2">
    <source>
        <dbReference type="SAM" id="MobiDB-lite"/>
    </source>
</evidence>
<name>A0A8X7T7W6_9BASI</name>
<dbReference type="InterPro" id="IPR011990">
    <property type="entry name" value="TPR-like_helical_dom_sf"/>
</dbReference>
<dbReference type="EMBL" id="LWDG02000021">
    <property type="protein sequence ID" value="KAE8271348.1"/>
    <property type="molecule type" value="Genomic_DNA"/>
</dbReference>
<reference evidence="3" key="2">
    <citation type="journal article" date="2019" name="IMA Fungus">
        <title>Genome sequencing and comparison of five Tilletia species to identify candidate genes for the detection of regulated species infecting wheat.</title>
        <authorList>
            <person name="Nguyen H.D.T."/>
            <person name="Sultana T."/>
            <person name="Kesanakurti P."/>
            <person name="Hambleton S."/>
        </authorList>
    </citation>
    <scope>NUCLEOTIDE SEQUENCE</scope>
    <source>
        <strain evidence="3">DAOMC 236422</strain>
    </source>
</reference>
<dbReference type="Gene3D" id="1.25.40.10">
    <property type="entry name" value="Tetratricopeptide repeat domain"/>
    <property type="match status" value="1"/>
</dbReference>
<organism evidence="3 4">
    <name type="scientific">Tilletia walkeri</name>
    <dbReference type="NCBI Taxonomy" id="117179"/>
    <lineage>
        <taxon>Eukaryota</taxon>
        <taxon>Fungi</taxon>
        <taxon>Dikarya</taxon>
        <taxon>Basidiomycota</taxon>
        <taxon>Ustilaginomycotina</taxon>
        <taxon>Exobasidiomycetes</taxon>
        <taxon>Tilletiales</taxon>
        <taxon>Tilletiaceae</taxon>
        <taxon>Tilletia</taxon>
    </lineage>
</organism>
<keyword evidence="4" id="KW-1185">Reference proteome</keyword>
<dbReference type="PANTHER" id="PTHR12875">
    <property type="entry name" value="GOLGI TO ER TRAFFIC PROTEIN 4 HOMOLOG"/>
    <property type="match status" value="1"/>
</dbReference>
<dbReference type="GO" id="GO:0045048">
    <property type="term" value="P:protein insertion into ER membrane"/>
    <property type="evidence" value="ECO:0007669"/>
    <property type="project" value="InterPro"/>
</dbReference>